<name>A0AAV1PX67_SCOSC</name>
<proteinExistence type="predicted"/>
<keyword evidence="2 4" id="KW-0472">Membrane</keyword>
<dbReference type="PANTHER" id="PTHR24100">
    <property type="entry name" value="BUTYROPHILIN"/>
    <property type="match status" value="1"/>
</dbReference>
<evidence type="ECO:0000313" key="5">
    <source>
        <dbReference type="EMBL" id="CAK6976313.1"/>
    </source>
</evidence>
<reference evidence="5 6" key="1">
    <citation type="submission" date="2024-01" db="EMBL/GenBank/DDBJ databases">
        <authorList>
            <person name="Alioto T."/>
            <person name="Alioto T."/>
            <person name="Gomez Garrido J."/>
        </authorList>
    </citation>
    <scope>NUCLEOTIDE SEQUENCE [LARGE SCALE GENOMIC DNA]</scope>
</reference>
<comment type="caution">
    <text evidence="5">The sequence shown here is derived from an EMBL/GenBank/DDBJ whole genome shotgun (WGS) entry which is preliminary data.</text>
</comment>
<gene>
    <name evidence="5" type="ORF">FSCOSCO3_A028952</name>
</gene>
<dbReference type="GO" id="GO:0005102">
    <property type="term" value="F:signaling receptor binding"/>
    <property type="evidence" value="ECO:0007669"/>
    <property type="project" value="TreeGrafter"/>
</dbReference>
<evidence type="ECO:0000256" key="1">
    <source>
        <dbReference type="ARBA" id="ARBA00004370"/>
    </source>
</evidence>
<organism evidence="5 6">
    <name type="scientific">Scomber scombrus</name>
    <name type="common">Atlantic mackerel</name>
    <name type="synonym">Scomber vernalis</name>
    <dbReference type="NCBI Taxonomy" id="13677"/>
    <lineage>
        <taxon>Eukaryota</taxon>
        <taxon>Metazoa</taxon>
        <taxon>Chordata</taxon>
        <taxon>Craniata</taxon>
        <taxon>Vertebrata</taxon>
        <taxon>Euteleostomi</taxon>
        <taxon>Actinopterygii</taxon>
        <taxon>Neopterygii</taxon>
        <taxon>Teleostei</taxon>
        <taxon>Neoteleostei</taxon>
        <taxon>Acanthomorphata</taxon>
        <taxon>Pelagiaria</taxon>
        <taxon>Scombriformes</taxon>
        <taxon>Scombridae</taxon>
        <taxon>Scomber</taxon>
    </lineage>
</organism>
<evidence type="ECO:0000256" key="3">
    <source>
        <dbReference type="ARBA" id="ARBA00023319"/>
    </source>
</evidence>
<sequence>MKRYRGRTTFIYEDLIKGNLTLKLSSVQLNDSAQYKCYVPKLDTSCVMNVSVVPKEQLSSMKRGEDTITTRPPVYDVTEPEDHDAAKMRTHYPTAVSFCVFIVIIGVLVVKSGTITAGG</sequence>
<keyword evidence="4" id="KW-0812">Transmembrane</keyword>
<accession>A0AAV1PX67</accession>
<dbReference type="InterPro" id="IPR050504">
    <property type="entry name" value="IgSF_BTN/MOG"/>
</dbReference>
<dbReference type="GO" id="GO:0050852">
    <property type="term" value="P:T cell receptor signaling pathway"/>
    <property type="evidence" value="ECO:0007669"/>
    <property type="project" value="TreeGrafter"/>
</dbReference>
<evidence type="ECO:0000313" key="6">
    <source>
        <dbReference type="Proteomes" id="UP001314229"/>
    </source>
</evidence>
<dbReference type="Proteomes" id="UP001314229">
    <property type="component" value="Unassembled WGS sequence"/>
</dbReference>
<comment type="subcellular location">
    <subcellularLocation>
        <location evidence="1">Membrane</location>
    </subcellularLocation>
</comment>
<evidence type="ECO:0000256" key="2">
    <source>
        <dbReference type="ARBA" id="ARBA00023136"/>
    </source>
</evidence>
<dbReference type="SUPFAM" id="SSF48726">
    <property type="entry name" value="Immunoglobulin"/>
    <property type="match status" value="1"/>
</dbReference>
<protein>
    <submittedName>
        <fullName evidence="5">E3 ubiquitin-protein ligase TRIM39-like</fullName>
    </submittedName>
</protein>
<keyword evidence="3" id="KW-0393">Immunoglobulin domain</keyword>
<keyword evidence="6" id="KW-1185">Reference proteome</keyword>
<keyword evidence="4" id="KW-1133">Transmembrane helix</keyword>
<dbReference type="AlphaFoldDB" id="A0AAV1PX67"/>
<dbReference type="InterPro" id="IPR013783">
    <property type="entry name" value="Ig-like_fold"/>
</dbReference>
<dbReference type="EMBL" id="CAWUFR010000344">
    <property type="protein sequence ID" value="CAK6976313.1"/>
    <property type="molecule type" value="Genomic_DNA"/>
</dbReference>
<dbReference type="GO" id="GO:0001817">
    <property type="term" value="P:regulation of cytokine production"/>
    <property type="evidence" value="ECO:0007669"/>
    <property type="project" value="TreeGrafter"/>
</dbReference>
<dbReference type="Gene3D" id="2.60.40.10">
    <property type="entry name" value="Immunoglobulins"/>
    <property type="match status" value="1"/>
</dbReference>
<feature type="transmembrane region" description="Helical" evidence="4">
    <location>
        <begin position="92"/>
        <end position="110"/>
    </location>
</feature>
<dbReference type="GO" id="GO:0009897">
    <property type="term" value="C:external side of plasma membrane"/>
    <property type="evidence" value="ECO:0007669"/>
    <property type="project" value="TreeGrafter"/>
</dbReference>
<dbReference type="InterPro" id="IPR036179">
    <property type="entry name" value="Ig-like_dom_sf"/>
</dbReference>
<evidence type="ECO:0000256" key="4">
    <source>
        <dbReference type="SAM" id="Phobius"/>
    </source>
</evidence>